<dbReference type="PANTHER" id="PTHR46812:SF1">
    <property type="entry name" value="CARBOXYMETHYLENEBUTENOLIDASE HOMOLOG"/>
    <property type="match status" value="1"/>
</dbReference>
<evidence type="ECO:0000313" key="9">
    <source>
        <dbReference type="Proteomes" id="UP000636800"/>
    </source>
</evidence>
<evidence type="ECO:0000256" key="5">
    <source>
        <dbReference type="ARBA" id="ARBA00022801"/>
    </source>
</evidence>
<organism evidence="8 10">
    <name type="scientific">Vanilla planifolia</name>
    <name type="common">Vanilla</name>
    <dbReference type="NCBI Taxonomy" id="51239"/>
    <lineage>
        <taxon>Eukaryota</taxon>
        <taxon>Viridiplantae</taxon>
        <taxon>Streptophyta</taxon>
        <taxon>Embryophyta</taxon>
        <taxon>Tracheophyta</taxon>
        <taxon>Spermatophyta</taxon>
        <taxon>Magnoliopsida</taxon>
        <taxon>Liliopsida</taxon>
        <taxon>Asparagales</taxon>
        <taxon>Orchidaceae</taxon>
        <taxon>Vanilloideae</taxon>
        <taxon>Vanilleae</taxon>
        <taxon>Vanilla</taxon>
    </lineage>
</organism>
<name>A0A835R7D9_VANPL</name>
<feature type="domain" description="Dienelactone hydrolase" evidence="6">
    <location>
        <begin position="125"/>
        <end position="338"/>
    </location>
</feature>
<evidence type="ECO:0000313" key="8">
    <source>
        <dbReference type="EMBL" id="KAG0483569.1"/>
    </source>
</evidence>
<dbReference type="GO" id="GO:0009507">
    <property type="term" value="C:chloroplast"/>
    <property type="evidence" value="ECO:0007669"/>
    <property type="project" value="TreeGrafter"/>
</dbReference>
<dbReference type="InterPro" id="IPR002925">
    <property type="entry name" value="Dienelactn_hydro"/>
</dbReference>
<dbReference type="OrthoDB" id="17560at2759"/>
<dbReference type="GO" id="GO:0016787">
    <property type="term" value="F:hydrolase activity"/>
    <property type="evidence" value="ECO:0007669"/>
    <property type="project" value="UniProtKB-KW"/>
</dbReference>
<evidence type="ECO:0000256" key="2">
    <source>
        <dbReference type="ARBA" id="ARBA00008456"/>
    </source>
</evidence>
<dbReference type="AlphaFoldDB" id="A0A835R7D9"/>
<evidence type="ECO:0000313" key="7">
    <source>
        <dbReference type="EMBL" id="KAG0481097.1"/>
    </source>
</evidence>
<dbReference type="Proteomes" id="UP000639772">
    <property type="component" value="Unassembled WGS sequence"/>
</dbReference>
<comment type="similarity">
    <text evidence="2">Belongs to the dienelactone hydrolase family.</text>
</comment>
<protein>
    <recommendedName>
        <fullName evidence="3">Carboxymethylenebutenolidase homolog</fullName>
    </recommendedName>
</protein>
<evidence type="ECO:0000313" key="10">
    <source>
        <dbReference type="Proteomes" id="UP000639772"/>
    </source>
</evidence>
<keyword evidence="9" id="KW-1185">Reference proteome</keyword>
<dbReference type="InterPro" id="IPR042946">
    <property type="entry name" value="CMBL"/>
</dbReference>
<dbReference type="PANTHER" id="PTHR46812">
    <property type="entry name" value="CARBOXYMETHYLENEBUTENOLIDASE HOMOLOG"/>
    <property type="match status" value="1"/>
</dbReference>
<reference evidence="9 10" key="1">
    <citation type="journal article" date="2020" name="Nat. Food">
        <title>A phased Vanilla planifolia genome enables genetic improvement of flavour and production.</title>
        <authorList>
            <person name="Hasing T."/>
            <person name="Tang H."/>
            <person name="Brym M."/>
            <person name="Khazi F."/>
            <person name="Huang T."/>
            <person name="Chambers A.H."/>
        </authorList>
    </citation>
    <scope>NUCLEOTIDE SEQUENCE [LARGE SCALE GENOMIC DNA]</scope>
    <source>
        <tissue evidence="8">Leaf</tissue>
    </source>
</reference>
<evidence type="ECO:0000256" key="4">
    <source>
        <dbReference type="ARBA" id="ARBA00022490"/>
    </source>
</evidence>
<dbReference type="SUPFAM" id="SSF53474">
    <property type="entry name" value="alpha/beta-Hydrolases"/>
    <property type="match status" value="1"/>
</dbReference>
<evidence type="ECO:0000256" key="1">
    <source>
        <dbReference type="ARBA" id="ARBA00004514"/>
    </source>
</evidence>
<dbReference type="Gene3D" id="3.40.50.1820">
    <property type="entry name" value="alpha/beta hydrolase"/>
    <property type="match status" value="1"/>
</dbReference>
<dbReference type="Proteomes" id="UP000636800">
    <property type="component" value="Chromosome 5"/>
</dbReference>
<gene>
    <name evidence="8" type="ORF">HPP92_011653</name>
    <name evidence="7" type="ORF">HPP92_011955</name>
</gene>
<dbReference type="GO" id="GO:0005829">
    <property type="term" value="C:cytosol"/>
    <property type="evidence" value="ECO:0007669"/>
    <property type="project" value="UniProtKB-SubCell"/>
</dbReference>
<proteinExistence type="inferred from homology"/>
<dbReference type="InterPro" id="IPR029058">
    <property type="entry name" value="AB_hydrolase_fold"/>
</dbReference>
<comment type="subcellular location">
    <subcellularLocation>
        <location evidence="1">Cytoplasm</location>
        <location evidence="1">Cytosol</location>
    </subcellularLocation>
</comment>
<evidence type="ECO:0000256" key="3">
    <source>
        <dbReference type="ARBA" id="ARBA00014180"/>
    </source>
</evidence>
<keyword evidence="5" id="KW-0378">Hydrolase</keyword>
<dbReference type="EMBL" id="JADCNM010000005">
    <property type="protein sequence ID" value="KAG0483569.1"/>
    <property type="molecule type" value="Genomic_DNA"/>
</dbReference>
<evidence type="ECO:0000259" key="6">
    <source>
        <dbReference type="Pfam" id="PF01738"/>
    </source>
</evidence>
<dbReference type="Pfam" id="PF01738">
    <property type="entry name" value="DLH"/>
    <property type="match status" value="1"/>
</dbReference>
<accession>A0A835R7D9</accession>
<keyword evidence="4" id="KW-0963">Cytoplasm</keyword>
<comment type="caution">
    <text evidence="8">The sequence shown here is derived from an EMBL/GenBank/DDBJ whole genome shotgun (WGS) entry which is preliminary data.</text>
</comment>
<dbReference type="EMBL" id="JADCNL010000005">
    <property type="protein sequence ID" value="KAG0481097.1"/>
    <property type="molecule type" value="Genomic_DNA"/>
</dbReference>
<sequence length="352" mass="39350">MLLHMAVAAAATLHCSPGPRLIANRLPKSLLLPFHNITSFSYRLGDQPILYYICGRMSLRSAKQPLLLKQLRQCYSRRSTRLRLHQKDATYTSQTQDKLEIGVDDETCELVNGSEILIEENGNSIRAYLLKAVKNNNGTGLLLLSDAFGFEDSSTRDFAYRIACNGYNVLVPDLFRGNPWKNGMSVTGFDHWLAGQPPERITKDIETSAQWLVEEFVAAGISKKLGIVELGFGGGHLFETLERDKNSYFGAGVCFYGTNISTSLTKDIRVPILFIFGDEDPLCPTGMILSEMEKRIEGSRVMIYVGRGHGFAHRPQSQEEDRDAEDVFNVMRNWLHDHLLVDEGAVVGSQVS</sequence>